<dbReference type="RefSeq" id="XP_043048460.1">
    <property type="nucleotide sequence ID" value="XM_043192165.1"/>
</dbReference>
<dbReference type="Proteomes" id="UP000790833">
    <property type="component" value="Unassembled WGS sequence"/>
</dbReference>
<comment type="caution">
    <text evidence="1">The sequence shown here is derived from an EMBL/GenBank/DDBJ whole genome shotgun (WGS) entry which is preliminary data.</text>
</comment>
<dbReference type="OrthoDB" id="4075894at2759"/>
<proteinExistence type="predicted"/>
<dbReference type="EMBL" id="JAHMUF010000015">
    <property type="protein sequence ID" value="KAG7192910.1"/>
    <property type="molecule type" value="Genomic_DNA"/>
</dbReference>
<name>A0A9P8AH36_9ASCO</name>
<protein>
    <submittedName>
        <fullName evidence="1">Uncharacterized protein</fullName>
    </submittedName>
</protein>
<organism evidence="1 2">
    <name type="scientific">Scheffersomyces spartinae</name>
    <dbReference type="NCBI Taxonomy" id="45513"/>
    <lineage>
        <taxon>Eukaryota</taxon>
        <taxon>Fungi</taxon>
        <taxon>Dikarya</taxon>
        <taxon>Ascomycota</taxon>
        <taxon>Saccharomycotina</taxon>
        <taxon>Pichiomycetes</taxon>
        <taxon>Debaryomycetaceae</taxon>
        <taxon>Scheffersomyces</taxon>
    </lineage>
</organism>
<accession>A0A9P8AH36</accession>
<reference evidence="1" key="1">
    <citation type="submission" date="2021-03" db="EMBL/GenBank/DDBJ databases">
        <authorList>
            <person name="Palmer J.M."/>
        </authorList>
    </citation>
    <scope>NUCLEOTIDE SEQUENCE</scope>
    <source>
        <strain evidence="1">ARV_011</strain>
    </source>
</reference>
<evidence type="ECO:0000313" key="1">
    <source>
        <dbReference type="EMBL" id="KAG7192910.1"/>
    </source>
</evidence>
<sequence>MYSYCALLIAAVRDANKDLYLLLIQALVEYFERTPQRLKELILIHYIDSPGGSKCQQVFFKYLSGVMSANDKLSVTEKSNSILQMVEKLAATDLVNETPFLITSSLYESLINGIHRNDYGRLFLAFVTANVLTKYPFAMRHLKKSLMSGSNMEKFIARTGWFEPKWHDTISVIKDPKKERRIMLYFTLTEIRYFTNYAIDNNDLINANFYLNILIQKFEQLCQNMNTEKDVSKFQNTLMYEVKSTLNVILNHVMTFRGSQESVKVLNYIVKSGLPLEIPTILILLQSLRTQGYVQQALTVVNSLNWETLKGQDALTIVEEIISLIQTRYPRSPKILIGYIASIYTAANGLNALSLLDDLGLLCSVEERAYTPRRISSMDIIQKANVEPHLCGFQFTSKSLVAVYETVLKLIPVALITEETIHLLFEKYLALYLNGKDTLDIFNDKQHTDSVIVILMKYLLLADGENTKMKFVLTTSRYNAAKSITMQYLEQVEVPDNGRSGYLFDMLISVALLKHQDYEFASKVIRFSRSHNIPFSFNQIYPFIMYHYGRNEFGMAEQWYNVLIKHGISAAVGPAKDLYRIARELQWSVNGFVYRKMRIRRNYAKKEEMNRLQQEPIVLIETDDTQTVEDEVTDELISGEHSLNDFGDELSSLLQEASYN</sequence>
<dbReference type="AlphaFoldDB" id="A0A9P8AH36"/>
<dbReference type="GeneID" id="66114741"/>
<gene>
    <name evidence="1" type="ORF">KQ657_001367</name>
</gene>
<keyword evidence="2" id="KW-1185">Reference proteome</keyword>
<evidence type="ECO:0000313" key="2">
    <source>
        <dbReference type="Proteomes" id="UP000790833"/>
    </source>
</evidence>